<name>A0AAD1XZ74_EUPCR</name>
<dbReference type="InterPro" id="IPR016024">
    <property type="entry name" value="ARM-type_fold"/>
</dbReference>
<accession>A0AAD1XZ74</accession>
<comment type="caution">
    <text evidence="3">The sequence shown here is derived from an EMBL/GenBank/DDBJ whole genome shotgun (WGS) entry which is preliminary data.</text>
</comment>
<feature type="compositionally biased region" description="Low complexity" evidence="2">
    <location>
        <begin position="447"/>
        <end position="461"/>
    </location>
</feature>
<evidence type="ECO:0000313" key="4">
    <source>
        <dbReference type="Proteomes" id="UP001295684"/>
    </source>
</evidence>
<feature type="region of interest" description="Disordered" evidence="2">
    <location>
        <begin position="433"/>
        <end position="463"/>
    </location>
</feature>
<keyword evidence="1" id="KW-0175">Coiled coil</keyword>
<protein>
    <submittedName>
        <fullName evidence="3">Uncharacterized protein</fullName>
    </submittedName>
</protein>
<sequence>MVKGSLDSISNEDVFVCERCAINLYVDKDSIEIADVETILDWLNLSENNLAKIDHFRESYSLDGLWKKMLPDLEAYTIKNIELKDDLETAENENDWEKIPKIQIQSKMLLSSIFKSKLYKEYIKQINYMKFCDLEAKKKLIKSSYKPLEKSKDINEKSEHDKIFEQLQEAKNLIQQKDDLISQKDAEIKKKDQLIVEKAKIVTEKGNQIKNSQKIIDQKKQTIEQKDQQIFQQDCQMDKLANDRLMSKTPSQILNSQKSHLEQEHSKKDQNIKELQKKLDDLEKKDKIQQNIIEQLQKMTTQQKEDKDRDSTHEHQKDSFESKNTSKLLKDQEKNKVGNMEKVLEQQLAICKDTQALIDTLSTSNKKNQKFPLKEFMTLKDTELCDSKGETPTNVDPSIIKRTVKEVLYPTSKPNRWKESWERELEIYPNYENLSGKTQLEPRPEPTSQSTTSVKNTTKTSKSIEEPQTLSLDVIISIRNKVTTILSGATTKIEDSHKHDLDTLLISLSGTLQRRVFVVTILTKAIEEKDRVLMYGSLLCEISKRESERFTELKKQQSQEFNEKAQQEHFEEELTQALRFILKDILTKLSKDIECKSNTSENVQSNINNLSSYSSLFSYLRLEGELFKHNLLNAFFEIETLHVLLGRGTENFKLKESEATIIATCLFLQDIGLKLDEKISANLKDGVEESIRFRFAGILEVYHRSLDILDSYKNRKDLTPRLKQLTIVTLILKMSCWKAGGFAYCFPEDSIEKPSVWEETKQLPTEFGYISPRAFQMVLMSLFFNWVKYYHCSIDFMLSFTMCSYGEQILLFYLKSVFFLGQENYDCFPSYFLILFQSKIFSVQDVENGLASYFKLIPQLGAELPNFGNALTDLIFFIFIFHDIGNFERVLKKTEFKMISELEDDSQCIDIIFEIFSKLLYKIQMTLGDDKMMYFYSQFNIQQPCKLLKPLIKHPRLFDELVCQGVPPQIISLINIS</sequence>
<evidence type="ECO:0000313" key="3">
    <source>
        <dbReference type="EMBL" id="CAI2381519.1"/>
    </source>
</evidence>
<reference evidence="3" key="1">
    <citation type="submission" date="2023-07" db="EMBL/GenBank/DDBJ databases">
        <authorList>
            <consortium name="AG Swart"/>
            <person name="Singh M."/>
            <person name="Singh A."/>
            <person name="Seah K."/>
            <person name="Emmerich C."/>
        </authorList>
    </citation>
    <scope>NUCLEOTIDE SEQUENCE</scope>
    <source>
        <strain evidence="3">DP1</strain>
    </source>
</reference>
<keyword evidence="4" id="KW-1185">Reference proteome</keyword>
<gene>
    <name evidence="3" type="ORF">ECRASSUSDP1_LOCUS22975</name>
</gene>
<feature type="region of interest" description="Disordered" evidence="2">
    <location>
        <begin position="298"/>
        <end position="334"/>
    </location>
</feature>
<dbReference type="AlphaFoldDB" id="A0AAD1XZ74"/>
<dbReference type="SUPFAM" id="SSF48371">
    <property type="entry name" value="ARM repeat"/>
    <property type="match status" value="1"/>
</dbReference>
<dbReference type="EMBL" id="CAMPGE010023599">
    <property type="protein sequence ID" value="CAI2381519.1"/>
    <property type="molecule type" value="Genomic_DNA"/>
</dbReference>
<evidence type="ECO:0000256" key="2">
    <source>
        <dbReference type="SAM" id="MobiDB-lite"/>
    </source>
</evidence>
<evidence type="ECO:0000256" key="1">
    <source>
        <dbReference type="SAM" id="Coils"/>
    </source>
</evidence>
<organism evidence="3 4">
    <name type="scientific">Euplotes crassus</name>
    <dbReference type="NCBI Taxonomy" id="5936"/>
    <lineage>
        <taxon>Eukaryota</taxon>
        <taxon>Sar</taxon>
        <taxon>Alveolata</taxon>
        <taxon>Ciliophora</taxon>
        <taxon>Intramacronucleata</taxon>
        <taxon>Spirotrichea</taxon>
        <taxon>Hypotrichia</taxon>
        <taxon>Euplotida</taxon>
        <taxon>Euplotidae</taxon>
        <taxon>Moneuplotes</taxon>
    </lineage>
</organism>
<dbReference type="Proteomes" id="UP001295684">
    <property type="component" value="Unassembled WGS sequence"/>
</dbReference>
<feature type="compositionally biased region" description="Basic and acidic residues" evidence="2">
    <location>
        <begin position="303"/>
        <end position="321"/>
    </location>
</feature>
<proteinExistence type="predicted"/>
<feature type="coiled-coil region" evidence="1">
    <location>
        <begin position="167"/>
        <end position="229"/>
    </location>
</feature>